<comment type="caution">
    <text evidence="7">The sequence shown here is derived from an EMBL/GenBank/DDBJ whole genome shotgun (WGS) entry which is preliminary data.</text>
</comment>
<comment type="subcellular location">
    <subcellularLocation>
        <location evidence="6">Cytoplasm</location>
    </subcellularLocation>
    <text evidence="6">Membrane-associated.</text>
</comment>
<feature type="binding site" evidence="6">
    <location>
        <begin position="286"/>
        <end position="289"/>
    </location>
    <ligand>
        <name>ATP</name>
        <dbReference type="ChEBI" id="CHEBI:30616"/>
    </ligand>
</feature>
<feature type="binding site" evidence="6">
    <location>
        <begin position="158"/>
        <end position="160"/>
    </location>
    <ligand>
        <name>ATP</name>
        <dbReference type="ChEBI" id="CHEBI:30616"/>
    </ligand>
</feature>
<dbReference type="InterPro" id="IPR043129">
    <property type="entry name" value="ATPase_NBD"/>
</dbReference>
<reference evidence="7" key="1">
    <citation type="submission" date="2021-03" db="EMBL/GenBank/DDBJ databases">
        <title>Genomic Encyclopedia of Type Strains, Phase IV (KMG-IV): sequencing the most valuable type-strain genomes for metagenomic binning, comparative biology and taxonomic classification.</title>
        <authorList>
            <person name="Goeker M."/>
        </authorList>
    </citation>
    <scope>NUCLEOTIDE SEQUENCE</scope>
    <source>
        <strain evidence="7">DSM 101588</strain>
    </source>
</reference>
<evidence type="ECO:0000256" key="2">
    <source>
        <dbReference type="ARBA" id="ARBA00022741"/>
    </source>
</evidence>
<dbReference type="EMBL" id="JAGGLT010000021">
    <property type="protein sequence ID" value="MBP2072466.1"/>
    <property type="molecule type" value="Genomic_DNA"/>
</dbReference>
<evidence type="ECO:0000256" key="3">
    <source>
        <dbReference type="ARBA" id="ARBA00022840"/>
    </source>
</evidence>
<name>A0ABS4NFM7_9THEO</name>
<dbReference type="SMART" id="SM00268">
    <property type="entry name" value="ACTIN"/>
    <property type="match status" value="1"/>
</dbReference>
<dbReference type="SUPFAM" id="SSF53067">
    <property type="entry name" value="Actin-like ATPase domain"/>
    <property type="match status" value="2"/>
</dbReference>
<organism evidence="7 8">
    <name type="scientific">Thermoanaerobacterium butyriciformans</name>
    <dbReference type="NCBI Taxonomy" id="1702242"/>
    <lineage>
        <taxon>Bacteria</taxon>
        <taxon>Bacillati</taxon>
        <taxon>Bacillota</taxon>
        <taxon>Clostridia</taxon>
        <taxon>Thermoanaerobacterales</taxon>
        <taxon>Thermoanaerobacteraceae</taxon>
        <taxon>Thermoanaerobacterium</taxon>
    </lineage>
</organism>
<sequence length="342" mass="36805">MFALSRDIGIDLGTASVLVYMKDEGIVLNEPSVVAIDRNTDKILAVGDEAKRMVGRTPGDIVAVRPMSAGVISDYDMTEKMLKYFIQKACGGGIIMRPRIMICIPSEVTQVQKRAVIDAAVHAGARRAFLIEEPIAAAIGAGLDIEKPCGNMVVDIGGGTTDVAVISLGNAVVSKSIKVAGNNFDDAIIRYIRRKYNIIIGDRTAEEIKINIGYAYEKEKEEFMTVKGRSLISGLPKSFDISSKEVTEALQEPLSDIINLVHNVLEKTPPELAADICDRGIVLTGGGSLLHGLDKLLEEKMDVPVILANDPISCVALGTGKALDSLPLMEDHETVVDAFKIK</sequence>
<dbReference type="Pfam" id="PF06723">
    <property type="entry name" value="MreB_Mbl"/>
    <property type="match status" value="1"/>
</dbReference>
<evidence type="ECO:0000313" key="8">
    <source>
        <dbReference type="Proteomes" id="UP001166402"/>
    </source>
</evidence>
<comment type="subunit">
    <text evidence="6">Forms polymers.</text>
</comment>
<dbReference type="PANTHER" id="PTHR42749:SF4">
    <property type="entry name" value="CELL SHAPE-DETERMINING PROTEIN MBL"/>
    <property type="match status" value="1"/>
</dbReference>
<dbReference type="RefSeq" id="WP_209454226.1">
    <property type="nucleotide sequence ID" value="NZ_JAGGLT010000021.1"/>
</dbReference>
<comment type="similarity">
    <text evidence="5 6">Belongs to the FtsA/MreB family.</text>
</comment>
<keyword evidence="4 6" id="KW-0133">Cell shape</keyword>
<evidence type="ECO:0000256" key="6">
    <source>
        <dbReference type="HAMAP-Rule" id="MF_02207"/>
    </source>
</evidence>
<dbReference type="InterPro" id="IPR004000">
    <property type="entry name" value="Actin"/>
</dbReference>
<accession>A0ABS4NFM7</accession>
<dbReference type="HAMAP" id="MF_02207">
    <property type="entry name" value="MreB"/>
    <property type="match status" value="1"/>
</dbReference>
<dbReference type="Gene3D" id="3.30.420.40">
    <property type="match status" value="2"/>
</dbReference>
<keyword evidence="3 6" id="KW-0067">ATP-binding</keyword>
<dbReference type="PRINTS" id="PR01652">
    <property type="entry name" value="SHAPEPROTEIN"/>
</dbReference>
<keyword evidence="1 6" id="KW-0963">Cytoplasm</keyword>
<proteinExistence type="inferred from homology"/>
<comment type="function">
    <text evidence="6">Forms membrane-associated dynamic filaments that are essential for cell shape determination. Acts by regulating cell wall synthesis and cell elongation, and thus cell shape. A feedback loop between cell geometry and MreB localization may maintain elongated cell shape by targeting cell wall growth to regions of negative cell wall curvature.</text>
</comment>
<evidence type="ECO:0000256" key="5">
    <source>
        <dbReference type="ARBA" id="ARBA00023458"/>
    </source>
</evidence>
<dbReference type="Proteomes" id="UP001166402">
    <property type="component" value="Unassembled WGS sequence"/>
</dbReference>
<dbReference type="InterPro" id="IPR056546">
    <property type="entry name" value="MreB_MamK-like"/>
</dbReference>
<gene>
    <name evidence="6" type="primary">mreB</name>
    <name evidence="7" type="ORF">J2Z80_001997</name>
</gene>
<comment type="caution">
    <text evidence="6">Lacks conserved residue(s) required for the propagation of feature annotation.</text>
</comment>
<dbReference type="NCBIfam" id="TIGR00904">
    <property type="entry name" value="mreB"/>
    <property type="match status" value="1"/>
</dbReference>
<evidence type="ECO:0000256" key="4">
    <source>
        <dbReference type="ARBA" id="ARBA00022960"/>
    </source>
</evidence>
<keyword evidence="8" id="KW-1185">Reference proteome</keyword>
<dbReference type="NCBIfam" id="NF010539">
    <property type="entry name" value="PRK13927.1"/>
    <property type="match status" value="1"/>
</dbReference>
<keyword evidence="2 6" id="KW-0547">Nucleotide-binding</keyword>
<protein>
    <recommendedName>
        <fullName evidence="6">Cell shape-determining protein MreB</fullName>
    </recommendedName>
</protein>
<dbReference type="PANTHER" id="PTHR42749">
    <property type="entry name" value="CELL SHAPE-DETERMINING PROTEIN MREB"/>
    <property type="match status" value="1"/>
</dbReference>
<evidence type="ECO:0000313" key="7">
    <source>
        <dbReference type="EMBL" id="MBP2072466.1"/>
    </source>
</evidence>
<evidence type="ECO:0000256" key="1">
    <source>
        <dbReference type="ARBA" id="ARBA00022490"/>
    </source>
</evidence>
<dbReference type="InterPro" id="IPR004753">
    <property type="entry name" value="MreB"/>
</dbReference>
<dbReference type="CDD" id="cd10225">
    <property type="entry name" value="ASKHA_NBD_MreB-like"/>
    <property type="match status" value="1"/>
</dbReference>
<feature type="binding site" evidence="6">
    <location>
        <begin position="206"/>
        <end position="209"/>
    </location>
    <ligand>
        <name>ATP</name>
        <dbReference type="ChEBI" id="CHEBI:30616"/>
    </ligand>
</feature>